<evidence type="ECO:0000256" key="9">
    <source>
        <dbReference type="ARBA" id="ARBA00022741"/>
    </source>
</evidence>
<evidence type="ECO:0000256" key="11">
    <source>
        <dbReference type="ARBA" id="ARBA00022840"/>
    </source>
</evidence>
<dbReference type="GO" id="GO:2001295">
    <property type="term" value="P:malonyl-CoA biosynthetic process"/>
    <property type="evidence" value="ECO:0007669"/>
    <property type="project" value="UniProtKB-UniRule"/>
</dbReference>
<evidence type="ECO:0000256" key="1">
    <source>
        <dbReference type="ARBA" id="ARBA00004496"/>
    </source>
</evidence>
<evidence type="ECO:0000256" key="12">
    <source>
        <dbReference type="ARBA" id="ARBA00023098"/>
    </source>
</evidence>
<dbReference type="GO" id="GO:0003989">
    <property type="term" value="F:acetyl-CoA carboxylase activity"/>
    <property type="evidence" value="ECO:0007669"/>
    <property type="project" value="InterPro"/>
</dbReference>
<dbReference type="HAMAP" id="MF_01395">
    <property type="entry name" value="AcetylCoA_CT_beta"/>
    <property type="match status" value="1"/>
</dbReference>
<keyword evidence="7 16" id="KW-0444">Lipid biosynthesis</keyword>
<proteinExistence type="inferred from homology"/>
<comment type="cofactor">
    <cofactor evidence="17">
        <name>Zn(2+)</name>
        <dbReference type="ChEBI" id="CHEBI:29105"/>
    </cofactor>
    <text evidence="17">Binds 1 zinc ion per subunit.</text>
</comment>
<dbReference type="SUPFAM" id="SSF52096">
    <property type="entry name" value="ClpP/crotonase"/>
    <property type="match status" value="2"/>
</dbReference>
<feature type="domain" description="CoA carboxyltransferase N-terminal" evidence="19">
    <location>
        <begin position="27"/>
        <end position="293"/>
    </location>
</feature>
<comment type="similarity">
    <text evidence="17">Belongs to the AccD/PCCB family.</text>
</comment>
<dbReference type="NCBIfam" id="TIGR00513">
    <property type="entry name" value="accA"/>
    <property type="match status" value="1"/>
</dbReference>
<feature type="binding site" evidence="17">
    <location>
        <position position="50"/>
    </location>
    <ligand>
        <name>Zn(2+)</name>
        <dbReference type="ChEBI" id="CHEBI:29105"/>
    </ligand>
</feature>
<dbReference type="GO" id="GO:0016743">
    <property type="term" value="F:carboxyl- or carbamoyltransferase activity"/>
    <property type="evidence" value="ECO:0007669"/>
    <property type="project" value="UniProtKB-UniRule"/>
</dbReference>
<reference evidence="21" key="2">
    <citation type="submission" date="2021-04" db="EMBL/GenBank/DDBJ databases">
        <authorList>
            <person name="Gilroy R."/>
        </authorList>
    </citation>
    <scope>NUCLEOTIDE SEQUENCE</scope>
    <source>
        <strain evidence="21">ChiHjej12B11-14209</strain>
    </source>
</reference>
<evidence type="ECO:0000256" key="15">
    <source>
        <dbReference type="ARBA" id="ARBA00049152"/>
    </source>
</evidence>
<evidence type="ECO:0000256" key="6">
    <source>
        <dbReference type="ARBA" id="ARBA00022490"/>
    </source>
</evidence>
<dbReference type="PROSITE" id="PS50989">
    <property type="entry name" value="COA_CT_CTER"/>
    <property type="match status" value="1"/>
</dbReference>
<feature type="binding site" evidence="17">
    <location>
        <position position="53"/>
    </location>
    <ligand>
        <name>Zn(2+)</name>
        <dbReference type="ChEBI" id="CHEBI:29105"/>
    </ligand>
</feature>
<comment type="similarity">
    <text evidence="16">Belongs to the AccA family.</text>
</comment>
<comment type="similarity">
    <text evidence="4">In the N-terminal section; belongs to the AccD/PCCB family.</text>
</comment>
<dbReference type="PROSITE" id="PS50980">
    <property type="entry name" value="COA_CT_NTER"/>
    <property type="match status" value="1"/>
</dbReference>
<name>A0A9D2F028_9ACTN</name>
<evidence type="ECO:0000256" key="3">
    <source>
        <dbReference type="ARBA" id="ARBA00006276"/>
    </source>
</evidence>
<protein>
    <recommendedName>
        <fullName evidence="16 17">Multifunctional fusion protein</fullName>
    </recommendedName>
    <domain>
        <recommendedName>
            <fullName evidence="16">Acetyl-coenzyme A carboxylase carboxyl transferase subunit alpha</fullName>
            <shortName evidence="16">ACCase subunit alpha</shortName>
            <shortName evidence="16">Acetyl-CoA carboxylase carboxyltransferase subunit alpha</shortName>
            <ecNumber evidence="16">2.1.3.15</ecNumber>
        </recommendedName>
    </domain>
    <domain>
        <recommendedName>
            <fullName evidence="17">Acetyl-coenzyme A carboxylase carboxyl transferase subunit beta</fullName>
            <shortName evidence="17">ACCase subunit beta</shortName>
            <shortName evidence="17">Acetyl-CoA carboxylase carboxyltransferase subunit beta</shortName>
        </recommendedName>
    </domain>
</protein>
<comment type="similarity">
    <text evidence="3">In the C-terminal section; belongs to the AccA family.</text>
</comment>
<dbReference type="HAMAP" id="MF_00823">
    <property type="entry name" value="AcetylCoA_CT_alpha"/>
    <property type="match status" value="1"/>
</dbReference>
<feature type="binding site" evidence="17">
    <location>
        <position position="31"/>
    </location>
    <ligand>
        <name>Zn(2+)</name>
        <dbReference type="ChEBI" id="CHEBI:29105"/>
    </ligand>
</feature>
<keyword evidence="12 16" id="KW-0443">Lipid metabolism</keyword>
<feature type="zinc finger region" description="C4-type" evidence="17">
    <location>
        <begin position="31"/>
        <end position="53"/>
    </location>
</feature>
<dbReference type="Gene3D" id="3.90.226.10">
    <property type="entry name" value="2-enoyl-CoA Hydratase, Chain A, domain 1"/>
    <property type="match status" value="2"/>
</dbReference>
<keyword evidence="9 16" id="KW-0547">Nucleotide-binding</keyword>
<evidence type="ECO:0000256" key="5">
    <source>
        <dbReference type="ARBA" id="ARBA00011664"/>
    </source>
</evidence>
<gene>
    <name evidence="17 21" type="primary">accD</name>
    <name evidence="16" type="synonym">accA</name>
    <name evidence="21" type="ORF">IAA19_08505</name>
</gene>
<feature type="domain" description="CoA carboxyltransferase C-terminal" evidence="20">
    <location>
        <begin position="304"/>
        <end position="541"/>
    </location>
</feature>
<reference evidence="21" key="1">
    <citation type="journal article" date="2021" name="PeerJ">
        <title>Extensive microbial diversity within the chicken gut microbiome revealed by metagenomics and culture.</title>
        <authorList>
            <person name="Gilroy R."/>
            <person name="Ravi A."/>
            <person name="Getino M."/>
            <person name="Pursley I."/>
            <person name="Horton D.L."/>
            <person name="Alikhan N.F."/>
            <person name="Baker D."/>
            <person name="Gharbi K."/>
            <person name="Hall N."/>
            <person name="Watson M."/>
            <person name="Adriaenssens E.M."/>
            <person name="Foster-Nyarko E."/>
            <person name="Jarju S."/>
            <person name="Secka A."/>
            <person name="Antonio M."/>
            <person name="Oren A."/>
            <person name="Chaudhuri R.R."/>
            <person name="La Ragione R."/>
            <person name="Hildebrand F."/>
            <person name="Pallen M.J."/>
        </authorList>
    </citation>
    <scope>NUCLEOTIDE SEQUENCE</scope>
    <source>
        <strain evidence="21">ChiHjej12B11-14209</strain>
    </source>
</reference>
<dbReference type="Pfam" id="PF03255">
    <property type="entry name" value="ACCA"/>
    <property type="match status" value="1"/>
</dbReference>
<keyword evidence="6 16" id="KW-0963">Cytoplasm</keyword>
<accession>A0A9D2F028</accession>
<dbReference type="EC" id="2.1.3.15" evidence="16"/>
<comment type="catalytic activity">
    <reaction evidence="15 16">
        <text>N(6)-carboxybiotinyl-L-lysyl-[protein] + acetyl-CoA = N(6)-biotinyl-L-lysyl-[protein] + malonyl-CoA</text>
        <dbReference type="Rhea" id="RHEA:54728"/>
        <dbReference type="Rhea" id="RHEA-COMP:10505"/>
        <dbReference type="Rhea" id="RHEA-COMP:10506"/>
        <dbReference type="ChEBI" id="CHEBI:57288"/>
        <dbReference type="ChEBI" id="CHEBI:57384"/>
        <dbReference type="ChEBI" id="CHEBI:83144"/>
        <dbReference type="ChEBI" id="CHEBI:83145"/>
        <dbReference type="EC" id="2.1.3.15"/>
    </reaction>
</comment>
<dbReference type="PRINTS" id="PR01069">
    <property type="entry name" value="ACCCTRFRASEA"/>
</dbReference>
<dbReference type="EMBL" id="DXBM01000070">
    <property type="protein sequence ID" value="HIZ47039.1"/>
    <property type="molecule type" value="Genomic_DNA"/>
</dbReference>
<evidence type="ECO:0000259" key="19">
    <source>
        <dbReference type="PROSITE" id="PS50980"/>
    </source>
</evidence>
<comment type="subcellular location">
    <subcellularLocation>
        <location evidence="1 16">Cytoplasm</location>
    </subcellularLocation>
</comment>
<dbReference type="NCBIfam" id="TIGR00515">
    <property type="entry name" value="accD"/>
    <property type="match status" value="1"/>
</dbReference>
<evidence type="ECO:0000256" key="8">
    <source>
        <dbReference type="ARBA" id="ARBA00022679"/>
    </source>
</evidence>
<keyword evidence="8 16" id="KW-0808">Transferase</keyword>
<evidence type="ECO:0000256" key="10">
    <source>
        <dbReference type="ARBA" id="ARBA00022832"/>
    </source>
</evidence>
<dbReference type="GO" id="GO:0005524">
    <property type="term" value="F:ATP binding"/>
    <property type="evidence" value="ECO:0007669"/>
    <property type="project" value="UniProtKB-KW"/>
</dbReference>
<dbReference type="Proteomes" id="UP000824062">
    <property type="component" value="Unassembled WGS sequence"/>
</dbReference>
<dbReference type="GO" id="GO:0008270">
    <property type="term" value="F:zinc ion binding"/>
    <property type="evidence" value="ECO:0007669"/>
    <property type="project" value="UniProtKB-UniRule"/>
</dbReference>
<dbReference type="NCBIfam" id="NF041504">
    <property type="entry name" value="AccA_sub"/>
    <property type="match status" value="1"/>
</dbReference>
<feature type="binding site" evidence="17">
    <location>
        <position position="34"/>
    </location>
    <ligand>
        <name>Zn(2+)</name>
        <dbReference type="ChEBI" id="CHEBI:29105"/>
    </ligand>
</feature>
<dbReference type="InterPro" id="IPR011763">
    <property type="entry name" value="COA_CT_C"/>
</dbReference>
<sequence>MSKREKSLNALEGPVTEVAAEFPERHVLVKCPGCRRVIDADKLEANLEVCPRCGRHLRVSGRKRMKMTVDPGTFEEWDAGLAATDFLEFPGYPEKLEAAREKSHENDAVVCGRGLIGGRPCAFFFMNADFMMGSMGAVVGEKITRVFERASEERIAVIGFTVSGGARMQEGTTSLMQMAKVSAAVRRHSEEGLPYFCVLTDPTTGGVTASFAMEGDVILAEPGALVGFAGPRVIEQTTHKRLPAGFQRSEFLLEHGFCDLIVERKDLRATLIELLALHAGAVPGAGAPHALSPEEPRRGRGTRPKRTPVPESAYDIVKLTRSTERATALELIERGLDGFVELHGDRLYADDPAIVAGIGWRGGEVLTVIAIERGSSTKERVRRNFGMAHPEGYRKALRLMRQAEKFGRPVVCLVDTSGAYCGIGAEERGQGEAIASNLVAMSGLRVPIVSVIVGEGGSGGALGLALADHVLMLRSAAYSVVSPEGCASIIWKDAKRADEAAAALRITAGDLSELGLVDGVVDDLGLTHAEVAHDLMREVEGALSGLRGVSTDELVRERYDKFRKMGEDRICSRS</sequence>
<comment type="caution">
    <text evidence="21">The sequence shown here is derived from an EMBL/GenBank/DDBJ whole genome shotgun (WGS) entry which is preliminary data.</text>
</comment>
<dbReference type="PANTHER" id="PTHR42853:SF3">
    <property type="entry name" value="ACETYL-COENZYME A CARBOXYLASE CARBOXYL TRANSFERASE SUBUNIT ALPHA, CHLOROPLASTIC"/>
    <property type="match status" value="1"/>
</dbReference>
<dbReference type="InterPro" id="IPR029045">
    <property type="entry name" value="ClpP/crotonase-like_dom_sf"/>
</dbReference>
<evidence type="ECO:0000256" key="4">
    <source>
        <dbReference type="ARBA" id="ARBA00010284"/>
    </source>
</evidence>
<evidence type="ECO:0000256" key="17">
    <source>
        <dbReference type="HAMAP-Rule" id="MF_01395"/>
    </source>
</evidence>
<evidence type="ECO:0000256" key="14">
    <source>
        <dbReference type="ARBA" id="ARBA00025280"/>
    </source>
</evidence>
<dbReference type="InterPro" id="IPR001095">
    <property type="entry name" value="Acetyl_CoA_COase_a_su"/>
</dbReference>
<evidence type="ECO:0000256" key="13">
    <source>
        <dbReference type="ARBA" id="ARBA00023160"/>
    </source>
</evidence>
<evidence type="ECO:0000256" key="7">
    <source>
        <dbReference type="ARBA" id="ARBA00022516"/>
    </source>
</evidence>
<keyword evidence="11 16" id="KW-0067">ATP-binding</keyword>
<evidence type="ECO:0000256" key="2">
    <source>
        <dbReference type="ARBA" id="ARBA00004956"/>
    </source>
</evidence>
<comment type="function">
    <text evidence="16">Component of the acetyl coenzyme A carboxylase (ACC) complex. First, biotin carboxylase catalyzes the carboxylation of biotin on its carrier protein (BCCP) and then the CO(2) group is transferred by the carboxyltransferase to acetyl-CoA to form malonyl-CoA.</text>
</comment>
<organism evidence="21 22">
    <name type="scientific">Candidatus Olsenella pullistercoris</name>
    <dbReference type="NCBI Taxonomy" id="2838712"/>
    <lineage>
        <taxon>Bacteria</taxon>
        <taxon>Bacillati</taxon>
        <taxon>Actinomycetota</taxon>
        <taxon>Coriobacteriia</taxon>
        <taxon>Coriobacteriales</taxon>
        <taxon>Atopobiaceae</taxon>
        <taxon>Olsenella</taxon>
    </lineage>
</organism>
<evidence type="ECO:0000256" key="16">
    <source>
        <dbReference type="HAMAP-Rule" id="MF_00823"/>
    </source>
</evidence>
<evidence type="ECO:0000313" key="21">
    <source>
        <dbReference type="EMBL" id="HIZ47039.1"/>
    </source>
</evidence>
<keyword evidence="21" id="KW-0436">Ligase</keyword>
<keyword evidence="10 16" id="KW-0276">Fatty acid metabolism</keyword>
<dbReference type="PANTHER" id="PTHR42853">
    <property type="entry name" value="ACETYL-COENZYME A CARBOXYLASE CARBOXYL TRANSFERASE SUBUNIT ALPHA"/>
    <property type="match status" value="1"/>
</dbReference>
<dbReference type="GO" id="GO:0009317">
    <property type="term" value="C:acetyl-CoA carboxylase complex"/>
    <property type="evidence" value="ECO:0007669"/>
    <property type="project" value="InterPro"/>
</dbReference>
<keyword evidence="17" id="KW-0479">Metal-binding</keyword>
<evidence type="ECO:0000259" key="20">
    <source>
        <dbReference type="PROSITE" id="PS50989"/>
    </source>
</evidence>
<keyword evidence="17" id="KW-0863">Zinc-finger</keyword>
<dbReference type="InterPro" id="IPR000438">
    <property type="entry name" value="Acetyl_CoA_COase_Trfase_b_su"/>
</dbReference>
<comment type="function">
    <text evidence="14 17">Component of the acetyl coenzyme A carboxylase (ACC) complex. Biotin carboxylase (BC) catalyzes the carboxylation of biotin on its carrier protein (BCCP) and then the CO(2) group is transferred by the transcarboxylase to acetyl-CoA to form malonyl-CoA.</text>
</comment>
<dbReference type="AlphaFoldDB" id="A0A9D2F028"/>
<dbReference type="GO" id="GO:0006633">
    <property type="term" value="P:fatty acid biosynthetic process"/>
    <property type="evidence" value="ECO:0007669"/>
    <property type="project" value="UniProtKB-KW"/>
</dbReference>
<dbReference type="InterPro" id="IPR011762">
    <property type="entry name" value="COA_CT_N"/>
</dbReference>
<comment type="pathway">
    <text evidence="2 16">Lipid metabolism; malonyl-CoA biosynthesis; malonyl-CoA from acetyl-CoA: step 1/1.</text>
</comment>
<comment type="subunit">
    <text evidence="16">Acetyl-CoA carboxylase is a heterohexamer composed of biotin carboxyl carrier protein (AccB), biotin carboxylase (AccC) and two subunits each of ACCase subunit alpha (AccA) and ACCase subunit beta (AccD).</text>
</comment>
<keyword evidence="13 16" id="KW-0275">Fatty acid biosynthesis</keyword>
<keyword evidence="17" id="KW-0862">Zinc</keyword>
<feature type="region of interest" description="Disordered" evidence="18">
    <location>
        <begin position="285"/>
        <end position="309"/>
    </location>
</feature>
<comment type="subunit">
    <text evidence="5">Acetyl-CoA carboxylase is a heterotetramer composed of biotin carboxyl carrier protein (AccB), biotin carboxylase (AccC) and two subunits of ACCase subunit beta/alpha.</text>
</comment>
<evidence type="ECO:0000313" key="22">
    <source>
        <dbReference type="Proteomes" id="UP000824062"/>
    </source>
</evidence>
<evidence type="ECO:0000256" key="18">
    <source>
        <dbReference type="SAM" id="MobiDB-lite"/>
    </source>
</evidence>